<keyword evidence="1" id="KW-0732">Signal</keyword>
<keyword evidence="3" id="KW-1185">Reference proteome</keyword>
<sequence>MRETRTRSIVATTGTALALSTALSCTAGPADASDLAETAGSARSAAAAEPYVVKGRAVDSAGRPIKGVKVVVKDQRYYNSNIVLDTGADGGYSAPLPHEPSSWVAGASLTRQYHGTWYTFDLEPSSTGSFRAGAGAVRDFTWRITGRRPGADGRYYGGLVATNLWFDDLPEETVDQDNVRLKLTPTVPLIDGSKGKVISGRKPVYTDSGWAVVDVPLGRYKITATYHSPSSGKVYPLQVKQTGASTFGSQVTCDFEQSGTNQRIRLEVKFA</sequence>
<proteinExistence type="predicted"/>
<evidence type="ECO:0000313" key="2">
    <source>
        <dbReference type="EMBL" id="SEM43580.1"/>
    </source>
</evidence>
<dbReference type="SUPFAM" id="SSF49464">
    <property type="entry name" value="Carboxypeptidase regulatory domain-like"/>
    <property type="match status" value="1"/>
</dbReference>
<name>A0A1H7YBT9_9ACTN</name>
<dbReference type="STRING" id="46177.SAMN05660976_05143"/>
<dbReference type="PROSITE" id="PS51257">
    <property type="entry name" value="PROKAR_LIPOPROTEIN"/>
    <property type="match status" value="1"/>
</dbReference>
<accession>A0A1H7YBT9</accession>
<dbReference type="RefSeq" id="WP_143078763.1">
    <property type="nucleotide sequence ID" value="NZ_BBZG01000001.1"/>
</dbReference>
<reference evidence="2 3" key="1">
    <citation type="submission" date="2016-10" db="EMBL/GenBank/DDBJ databases">
        <authorList>
            <person name="de Groot N.N."/>
        </authorList>
    </citation>
    <scope>NUCLEOTIDE SEQUENCE [LARGE SCALE GENOMIC DNA]</scope>
    <source>
        <strain evidence="2 3">DSM 43357</strain>
    </source>
</reference>
<evidence type="ECO:0000313" key="3">
    <source>
        <dbReference type="Proteomes" id="UP000198953"/>
    </source>
</evidence>
<organism evidence="2 3">
    <name type="scientific">Nonomuraea pusilla</name>
    <dbReference type="NCBI Taxonomy" id="46177"/>
    <lineage>
        <taxon>Bacteria</taxon>
        <taxon>Bacillati</taxon>
        <taxon>Actinomycetota</taxon>
        <taxon>Actinomycetes</taxon>
        <taxon>Streptosporangiales</taxon>
        <taxon>Streptosporangiaceae</taxon>
        <taxon>Nonomuraea</taxon>
    </lineage>
</organism>
<feature type="signal peptide" evidence="1">
    <location>
        <begin position="1"/>
        <end position="32"/>
    </location>
</feature>
<feature type="chain" id="PRO_5011737683" description="Carboxypeptidase regulatory-like domain-containing protein" evidence="1">
    <location>
        <begin position="33"/>
        <end position="271"/>
    </location>
</feature>
<dbReference type="InterPro" id="IPR008969">
    <property type="entry name" value="CarboxyPept-like_regulatory"/>
</dbReference>
<evidence type="ECO:0008006" key="4">
    <source>
        <dbReference type="Google" id="ProtNLM"/>
    </source>
</evidence>
<dbReference type="AlphaFoldDB" id="A0A1H7YBT9"/>
<gene>
    <name evidence="2" type="ORF">SAMN05660976_05143</name>
</gene>
<dbReference type="Proteomes" id="UP000198953">
    <property type="component" value="Unassembled WGS sequence"/>
</dbReference>
<protein>
    <recommendedName>
        <fullName evidence="4">Carboxypeptidase regulatory-like domain-containing protein</fullName>
    </recommendedName>
</protein>
<dbReference type="OrthoDB" id="939978at2"/>
<evidence type="ECO:0000256" key="1">
    <source>
        <dbReference type="SAM" id="SignalP"/>
    </source>
</evidence>
<dbReference type="EMBL" id="FOBF01000013">
    <property type="protein sequence ID" value="SEM43580.1"/>
    <property type="molecule type" value="Genomic_DNA"/>
</dbReference>